<dbReference type="EMBL" id="OV696701">
    <property type="protein sequence ID" value="CAH1247900.1"/>
    <property type="molecule type" value="Genomic_DNA"/>
</dbReference>
<dbReference type="PANTHER" id="PTHR46542:SF1">
    <property type="entry name" value="X-BOX BINDING PROTEIN 1"/>
    <property type="match status" value="1"/>
</dbReference>
<dbReference type="InterPro" id="IPR046347">
    <property type="entry name" value="bZIP_sf"/>
</dbReference>
<evidence type="ECO:0000256" key="8">
    <source>
        <dbReference type="SAM" id="MobiDB-lite"/>
    </source>
</evidence>
<gene>
    <name evidence="10" type="primary">XBP1</name>
    <name evidence="10" type="ORF">BLAG_LOCUS9431</name>
</gene>
<dbReference type="SMART" id="SM00338">
    <property type="entry name" value="BRLZ"/>
    <property type="match status" value="1"/>
</dbReference>
<dbReference type="SUPFAM" id="SSF57959">
    <property type="entry name" value="Leucine zipper domain"/>
    <property type="match status" value="1"/>
</dbReference>
<evidence type="ECO:0000256" key="1">
    <source>
        <dbReference type="ARBA" id="ARBA00022843"/>
    </source>
</evidence>
<evidence type="ECO:0000259" key="9">
    <source>
        <dbReference type="PROSITE" id="PS50217"/>
    </source>
</evidence>
<keyword evidence="4" id="KW-0804">Transcription</keyword>
<evidence type="ECO:0000256" key="6">
    <source>
        <dbReference type="ARBA" id="ARBA00040165"/>
    </source>
</evidence>
<keyword evidence="7" id="KW-0175">Coiled coil</keyword>
<dbReference type="OrthoDB" id="20960at2759"/>
<dbReference type="GO" id="GO:0000981">
    <property type="term" value="F:DNA-binding transcription factor activity, RNA polymerase II-specific"/>
    <property type="evidence" value="ECO:0007669"/>
    <property type="project" value="TreeGrafter"/>
</dbReference>
<feature type="coiled-coil region" evidence="7">
    <location>
        <begin position="72"/>
        <end position="120"/>
    </location>
</feature>
<dbReference type="PANTHER" id="PTHR46542">
    <property type="entry name" value="X-BOX BINDING PROTEIN 1"/>
    <property type="match status" value="1"/>
</dbReference>
<keyword evidence="5" id="KW-0539">Nucleus</keyword>
<sequence length="228" mass="24999">MSTGVVFTLAGATKRAAPINIAGRNAPGLTANMASSGVNDQPQKRRRLNHLTPEEKVLRRKLKNREAAQTARDRKKAKMDDLEIIVAKLEAQNKALQQQNSSLKLQSDSLKLENSELKKRLGESEVQCRQEAVETLPAAENLTTGKEGSRCSESAAFRFHAPLQQGQIWITSSLVAWILTLSMTTSSVFSSAWIPENSTNAESRPSASRHPTQPSTPSQVKSWGPLQN</sequence>
<evidence type="ECO:0000256" key="5">
    <source>
        <dbReference type="ARBA" id="ARBA00023242"/>
    </source>
</evidence>
<dbReference type="GO" id="GO:0000977">
    <property type="term" value="F:RNA polymerase II transcription regulatory region sequence-specific DNA binding"/>
    <property type="evidence" value="ECO:0007669"/>
    <property type="project" value="TreeGrafter"/>
</dbReference>
<dbReference type="GO" id="GO:0005634">
    <property type="term" value="C:nucleus"/>
    <property type="evidence" value="ECO:0007669"/>
    <property type="project" value="TreeGrafter"/>
</dbReference>
<proteinExistence type="predicted"/>
<keyword evidence="11" id="KW-1185">Reference proteome</keyword>
<dbReference type="Gene3D" id="1.20.5.170">
    <property type="match status" value="1"/>
</dbReference>
<name>A0A8K0EGS6_BRALA</name>
<evidence type="ECO:0000313" key="11">
    <source>
        <dbReference type="Proteomes" id="UP000838412"/>
    </source>
</evidence>
<dbReference type="PROSITE" id="PS50217">
    <property type="entry name" value="BZIP"/>
    <property type="match status" value="1"/>
</dbReference>
<evidence type="ECO:0000256" key="7">
    <source>
        <dbReference type="SAM" id="Coils"/>
    </source>
</evidence>
<dbReference type="Pfam" id="PF07716">
    <property type="entry name" value="bZIP_2"/>
    <property type="match status" value="1"/>
</dbReference>
<evidence type="ECO:0000256" key="4">
    <source>
        <dbReference type="ARBA" id="ARBA00023163"/>
    </source>
</evidence>
<accession>A0A8K0EGS6</accession>
<evidence type="ECO:0000256" key="2">
    <source>
        <dbReference type="ARBA" id="ARBA00023015"/>
    </source>
</evidence>
<reference evidence="10" key="1">
    <citation type="submission" date="2022-01" db="EMBL/GenBank/DDBJ databases">
        <authorList>
            <person name="Braso-Vives M."/>
        </authorList>
    </citation>
    <scope>NUCLEOTIDE SEQUENCE</scope>
</reference>
<evidence type="ECO:0000313" key="10">
    <source>
        <dbReference type="EMBL" id="CAH1247900.1"/>
    </source>
</evidence>
<dbReference type="InterPro" id="IPR052470">
    <property type="entry name" value="ER_Stress-Reg_TF"/>
</dbReference>
<organism evidence="10 11">
    <name type="scientific">Branchiostoma lanceolatum</name>
    <name type="common">Common lancelet</name>
    <name type="synonym">Amphioxus lanceolatum</name>
    <dbReference type="NCBI Taxonomy" id="7740"/>
    <lineage>
        <taxon>Eukaryota</taxon>
        <taxon>Metazoa</taxon>
        <taxon>Chordata</taxon>
        <taxon>Cephalochordata</taxon>
        <taxon>Leptocardii</taxon>
        <taxon>Amphioxiformes</taxon>
        <taxon>Branchiostomatidae</taxon>
        <taxon>Branchiostoma</taxon>
    </lineage>
</organism>
<keyword evidence="3" id="KW-0238">DNA-binding</keyword>
<evidence type="ECO:0000256" key="3">
    <source>
        <dbReference type="ARBA" id="ARBA00023125"/>
    </source>
</evidence>
<protein>
    <recommendedName>
        <fullName evidence="6">X-box-binding protein 1</fullName>
    </recommendedName>
</protein>
<feature type="domain" description="BZIP" evidence="9">
    <location>
        <begin position="54"/>
        <end position="117"/>
    </location>
</feature>
<dbReference type="Proteomes" id="UP000838412">
    <property type="component" value="Chromosome 16"/>
</dbReference>
<dbReference type="AlphaFoldDB" id="A0A8K0EGS6"/>
<keyword evidence="1" id="KW-0832">Ubl conjugation</keyword>
<keyword evidence="2" id="KW-0805">Transcription regulation</keyword>
<feature type="region of interest" description="Disordered" evidence="8">
    <location>
        <begin position="197"/>
        <end position="228"/>
    </location>
</feature>
<dbReference type="InterPro" id="IPR004827">
    <property type="entry name" value="bZIP"/>
</dbReference>
<dbReference type="CDD" id="cd14691">
    <property type="entry name" value="bZIP_XBP1"/>
    <property type="match status" value="1"/>
</dbReference>
<dbReference type="PROSITE" id="PS00036">
    <property type="entry name" value="BZIP_BASIC"/>
    <property type="match status" value="1"/>
</dbReference>